<accession>A0A2I9CT40</accession>
<feature type="compositionally biased region" description="Basic and acidic residues" evidence="1">
    <location>
        <begin position="140"/>
        <end position="155"/>
    </location>
</feature>
<organism evidence="3 4">
    <name type="scientific">Deinococcus aerius</name>
    <dbReference type="NCBI Taxonomy" id="200253"/>
    <lineage>
        <taxon>Bacteria</taxon>
        <taxon>Thermotogati</taxon>
        <taxon>Deinococcota</taxon>
        <taxon>Deinococci</taxon>
        <taxon>Deinococcales</taxon>
        <taxon>Deinococcaceae</taxon>
        <taxon>Deinococcus</taxon>
    </lineage>
</organism>
<sequence length="173" mass="17756">MNRNRKNVSLIALAAALPLTAGLVFAQQSTTPQRVQPAQPGQTAPGTQNPGGQTTPTRPQASGTNYADVFLQKLAAQLGITVERLKAAALAAGNATIDQGVRAGDIPSDRAAEMKRRLQQNPFAFGGRGGRGMGGHHHGGRDGFGRMDGGPRDSDQAQPNSSNGTGTGTTSGT</sequence>
<feature type="chain" id="PRO_5014440440" evidence="2">
    <location>
        <begin position="27"/>
        <end position="173"/>
    </location>
</feature>
<feature type="signal peptide" evidence="2">
    <location>
        <begin position="1"/>
        <end position="26"/>
    </location>
</feature>
<comment type="caution">
    <text evidence="3">The sequence shown here is derived from an EMBL/GenBank/DDBJ whole genome shotgun (WGS) entry which is preliminary data.</text>
</comment>
<feature type="compositionally biased region" description="Low complexity" evidence="1">
    <location>
        <begin position="39"/>
        <end position="60"/>
    </location>
</feature>
<evidence type="ECO:0000313" key="3">
    <source>
        <dbReference type="EMBL" id="GBF04899.1"/>
    </source>
</evidence>
<keyword evidence="2" id="KW-0732">Signal</keyword>
<protein>
    <submittedName>
        <fullName evidence="3">Uncharacterized protein</fullName>
    </submittedName>
</protein>
<dbReference type="RefSeq" id="WP_201262720.1">
    <property type="nucleotide sequence ID" value="NZ_BFAG01000003.1"/>
</dbReference>
<keyword evidence="4" id="KW-1185">Reference proteome</keyword>
<reference evidence="4" key="1">
    <citation type="submission" date="2018-01" db="EMBL/GenBank/DDBJ databases">
        <title>Draft Genome Sequence of the Radioresistant Bacterium Deinococcus aerius TR0125, Isolated from the Higher Atmosphere above Japan.</title>
        <authorList>
            <person name="Satoh K."/>
            <person name="Arai H."/>
            <person name="Sanzen T."/>
            <person name="Kawaguchi Y."/>
            <person name="Hayashi H."/>
            <person name="Yokobori S."/>
            <person name="Yamagishi A."/>
            <person name="Oono Y."/>
            <person name="Narumi I."/>
        </authorList>
    </citation>
    <scope>NUCLEOTIDE SEQUENCE [LARGE SCALE GENOMIC DNA]</scope>
    <source>
        <strain evidence="4">TR0125</strain>
    </source>
</reference>
<evidence type="ECO:0000256" key="2">
    <source>
        <dbReference type="SAM" id="SignalP"/>
    </source>
</evidence>
<gene>
    <name evidence="3" type="ORF">DAERI_030065</name>
</gene>
<dbReference type="EMBL" id="BFAG01000003">
    <property type="protein sequence ID" value="GBF04899.1"/>
    <property type="molecule type" value="Genomic_DNA"/>
</dbReference>
<name>A0A2I9CT40_9DEIO</name>
<evidence type="ECO:0000256" key="1">
    <source>
        <dbReference type="SAM" id="MobiDB-lite"/>
    </source>
</evidence>
<feature type="region of interest" description="Disordered" evidence="1">
    <location>
        <begin position="30"/>
        <end position="63"/>
    </location>
</feature>
<dbReference type="Proteomes" id="UP000236569">
    <property type="component" value="Unassembled WGS sequence"/>
</dbReference>
<feature type="region of interest" description="Disordered" evidence="1">
    <location>
        <begin position="124"/>
        <end position="173"/>
    </location>
</feature>
<dbReference type="AlphaFoldDB" id="A0A2I9CT40"/>
<evidence type="ECO:0000313" key="4">
    <source>
        <dbReference type="Proteomes" id="UP000236569"/>
    </source>
</evidence>
<proteinExistence type="predicted"/>